<keyword evidence="2" id="KW-1185">Reference proteome</keyword>
<evidence type="ECO:0000313" key="1">
    <source>
        <dbReference type="EMBL" id="OAA29713.1"/>
    </source>
</evidence>
<gene>
    <name evidence="1" type="ORF">AT15_01340</name>
</gene>
<dbReference type="OrthoDB" id="48708at2"/>
<comment type="caution">
    <text evidence="1">The sequence shown here is derived from an EMBL/GenBank/DDBJ whole genome shotgun (WGS) entry which is preliminary data.</text>
</comment>
<dbReference type="RefSeq" id="WP_068347933.1">
    <property type="nucleotide sequence ID" value="NZ_JFHK01000017.1"/>
</dbReference>
<dbReference type="AlphaFoldDB" id="A0A176K0A8"/>
<dbReference type="PATRIC" id="fig|1453497.3.peg.279"/>
<name>A0A176K0A8_9BACT</name>
<sequence length="433" mass="48282">MKRRLTVVIFALLVGVMFAFGPELRFGSLEMENSNYFIYMFHYPITDVIPGVDLDFGFNMYQTEIGGTMYFGKPNPDTPDSTNFINGISIYGIRVHNKLFDVRYGMMTYYSKGIGLLLDAYRKPNSWAFDGKVTLFQPGLSFHIPFEITSLNPFSTLNTSSLWFGGAFLKLPLNMLFDATFLWESNSELTAIPGIPAYGSTLSLSLPIINWKLIRIIPSAEAALLATSSFDTIGFGAGVGGRFSILDLLWVKGGLVYYSENFIPGYYDGDYEYKKMKTLEGDPDIQLSPITEATQSSMGWFIKANINIGNMLVLRGALSSYNTIPTSPILRGYLRVRIPEIDLGRFGGVPEFYAEAGYYQSMFPVSTLLAGDWEGALLNENTRFMFGAIYPLTGDMAAHLTIGYNPSTNDWDWGIEFDSSFSLSPDGMWLAGE</sequence>
<proteinExistence type="predicted"/>
<dbReference type="Proteomes" id="UP000077339">
    <property type="component" value="Unassembled WGS sequence"/>
</dbReference>
<organism evidence="1 2">
    <name type="scientific">Kosmotoga arenicorallina S304</name>
    <dbReference type="NCBI Taxonomy" id="1453497"/>
    <lineage>
        <taxon>Bacteria</taxon>
        <taxon>Thermotogati</taxon>
        <taxon>Thermotogota</taxon>
        <taxon>Thermotogae</taxon>
        <taxon>Kosmotogales</taxon>
        <taxon>Kosmotogaceae</taxon>
        <taxon>Kosmotoga</taxon>
    </lineage>
</organism>
<accession>A0A176K0A8</accession>
<reference evidence="1 2" key="1">
    <citation type="submission" date="2014-02" db="EMBL/GenBank/DDBJ databases">
        <title>Kosmotoga genome sequencing.</title>
        <authorList>
            <person name="Pollo S.M."/>
            <person name="Charchuk R."/>
            <person name="Nesbo C.L."/>
        </authorList>
    </citation>
    <scope>NUCLEOTIDE SEQUENCE [LARGE SCALE GENOMIC DNA]</scope>
    <source>
        <strain evidence="1 2">S304</strain>
    </source>
</reference>
<protein>
    <submittedName>
        <fullName evidence="1">Uncharacterized protein</fullName>
    </submittedName>
</protein>
<dbReference type="EMBL" id="JFHK01000017">
    <property type="protein sequence ID" value="OAA29713.1"/>
    <property type="molecule type" value="Genomic_DNA"/>
</dbReference>
<evidence type="ECO:0000313" key="2">
    <source>
        <dbReference type="Proteomes" id="UP000077339"/>
    </source>
</evidence>